<organism evidence="9 10">
    <name type="scientific">Linderina pennispora</name>
    <dbReference type="NCBI Taxonomy" id="61395"/>
    <lineage>
        <taxon>Eukaryota</taxon>
        <taxon>Fungi</taxon>
        <taxon>Fungi incertae sedis</taxon>
        <taxon>Zoopagomycota</taxon>
        <taxon>Kickxellomycotina</taxon>
        <taxon>Kickxellomycetes</taxon>
        <taxon>Kickxellales</taxon>
        <taxon>Kickxellaceae</taxon>
        <taxon>Linderina</taxon>
    </lineage>
</organism>
<evidence type="ECO:0000256" key="7">
    <source>
        <dbReference type="PIRSR" id="PIRSR600246-2"/>
    </source>
</evidence>
<dbReference type="GO" id="GO:0006508">
    <property type="term" value="P:proteolysis"/>
    <property type="evidence" value="ECO:0007669"/>
    <property type="project" value="UniProtKB-KW"/>
</dbReference>
<accession>A0A1Y1W2S8</accession>
<dbReference type="InterPro" id="IPR029055">
    <property type="entry name" value="Ntn_hydrolases_N"/>
</dbReference>
<reference evidence="9 10" key="1">
    <citation type="submission" date="2016-07" db="EMBL/GenBank/DDBJ databases">
        <title>Pervasive Adenine N6-methylation of Active Genes in Fungi.</title>
        <authorList>
            <consortium name="DOE Joint Genome Institute"/>
            <person name="Mondo S.J."/>
            <person name="Dannebaum R.O."/>
            <person name="Kuo R.C."/>
            <person name="Labutti K."/>
            <person name="Haridas S."/>
            <person name="Kuo A."/>
            <person name="Salamov A."/>
            <person name="Ahrendt S.R."/>
            <person name="Lipzen A."/>
            <person name="Sullivan W."/>
            <person name="Andreopoulos W.B."/>
            <person name="Clum A."/>
            <person name="Lindquist E."/>
            <person name="Daum C."/>
            <person name="Ramamoorthy G.K."/>
            <person name="Gryganskyi A."/>
            <person name="Culley D."/>
            <person name="Magnuson J.K."/>
            <person name="James T.Y."/>
            <person name="O'Malley M.A."/>
            <person name="Stajich J.E."/>
            <person name="Spatafora J.W."/>
            <person name="Visel A."/>
            <person name="Grigoriev I.V."/>
        </authorList>
    </citation>
    <scope>NUCLEOTIDE SEQUENCE [LARGE SCALE GENOMIC DNA]</scope>
    <source>
        <strain evidence="9 10">ATCC 12442</strain>
    </source>
</reference>
<dbReference type="Pfam" id="PF01112">
    <property type="entry name" value="Asparaginase_2"/>
    <property type="match status" value="1"/>
</dbReference>
<dbReference type="CDD" id="cd04701">
    <property type="entry name" value="Asparaginase_2"/>
    <property type="match status" value="1"/>
</dbReference>
<feature type="active site" description="Nucleophile" evidence="6">
    <location>
        <position position="147"/>
    </location>
</feature>
<evidence type="ECO:0000256" key="5">
    <source>
        <dbReference type="ARBA" id="ARBA00022813"/>
    </source>
</evidence>
<feature type="binding site" evidence="7">
    <location>
        <begin position="197"/>
        <end position="200"/>
    </location>
    <ligand>
        <name>substrate</name>
    </ligand>
</feature>
<dbReference type="PANTHER" id="PTHR10188">
    <property type="entry name" value="L-ASPARAGINASE"/>
    <property type="match status" value="1"/>
</dbReference>
<gene>
    <name evidence="9" type="ORF">DL89DRAFT_37081</name>
</gene>
<evidence type="ECO:0000256" key="8">
    <source>
        <dbReference type="PIRSR" id="PIRSR600246-3"/>
    </source>
</evidence>
<evidence type="ECO:0000313" key="9">
    <source>
        <dbReference type="EMBL" id="ORX67839.1"/>
    </source>
</evidence>
<comment type="catalytic activity">
    <reaction evidence="1">
        <text>Cleavage of a beta-linked Asp residue from the N-terminus of a polypeptide.</text>
        <dbReference type="EC" id="3.4.19.5"/>
    </reaction>
</comment>
<feature type="site" description="Cleavage; by autolysis" evidence="8">
    <location>
        <begin position="146"/>
        <end position="147"/>
    </location>
</feature>
<dbReference type="EC" id="3.4.19.5" evidence="2"/>
<dbReference type="GO" id="GO:0008798">
    <property type="term" value="F:beta-aspartyl-peptidase activity"/>
    <property type="evidence" value="ECO:0007669"/>
    <property type="project" value="UniProtKB-EC"/>
</dbReference>
<keyword evidence="4 9" id="KW-0378">Hydrolase</keyword>
<dbReference type="STRING" id="61395.A0A1Y1W2S8"/>
<evidence type="ECO:0000256" key="6">
    <source>
        <dbReference type="PIRSR" id="PIRSR600246-1"/>
    </source>
</evidence>
<evidence type="ECO:0000313" key="10">
    <source>
        <dbReference type="Proteomes" id="UP000193922"/>
    </source>
</evidence>
<keyword evidence="3" id="KW-0645">Protease</keyword>
<dbReference type="Gene3D" id="3.60.20.30">
    <property type="entry name" value="(Glycosyl)asparaginase"/>
    <property type="match status" value="1"/>
</dbReference>
<keyword evidence="5" id="KW-0068">Autocatalytic cleavage</keyword>
<protein>
    <recommendedName>
        <fullName evidence="2">beta-aspartyl-peptidase</fullName>
        <ecNumber evidence="2">3.4.19.5</ecNumber>
    </recommendedName>
</protein>
<dbReference type="InterPro" id="IPR000246">
    <property type="entry name" value="Peptidase_T2"/>
</dbReference>
<feature type="binding site" evidence="7">
    <location>
        <begin position="175"/>
        <end position="178"/>
    </location>
    <ligand>
        <name>substrate</name>
    </ligand>
</feature>
<proteinExistence type="predicted"/>
<keyword evidence="10" id="KW-1185">Reference proteome</keyword>
<dbReference type="FunFam" id="3.60.20.30:FF:000001">
    <property type="entry name" value="Isoaspartyl peptidase/L-asparaginase"/>
    <property type="match status" value="1"/>
</dbReference>
<dbReference type="Proteomes" id="UP000193922">
    <property type="component" value="Unassembled WGS sequence"/>
</dbReference>
<dbReference type="RefSeq" id="XP_040741685.1">
    <property type="nucleotide sequence ID" value="XM_040891589.1"/>
</dbReference>
<sequence length="337" mass="36232">MQVLYKGGSALDAVEAAVRALEDNPLFNAGKGAVFNIKGENQLEASIMEGHTGRAGAATQLTVVKNPITLAKHVMDSDFHVFLASKGAEDYASHQGLDIVDRSYFWTKHRWEQHERGFLTDELDSTEWDASTMADEPADHSYLPLGTVGAVAVDCLGHVAAATSTGGMTNKWDGRIGDTPIIGAGTWADTEIAVSSTGSGEYFIRQGTARYISLRHKLGREAVAEACATAMREMKRSGGDGGVIAIDRHGRFSMTFCSDGMYRAYCSGATSHEPVVGIFGQRGDWPARTITWMYEMLRYLLVCGGYVHGLWALAIDGVVGVLTVQDHLVLPAAGIVA</sequence>
<dbReference type="AlphaFoldDB" id="A0A1Y1W2S8"/>
<comment type="caution">
    <text evidence="9">The sequence shown here is derived from an EMBL/GenBank/DDBJ whole genome shotgun (WGS) entry which is preliminary data.</text>
</comment>
<dbReference type="SUPFAM" id="SSF56235">
    <property type="entry name" value="N-terminal nucleophile aminohydrolases (Ntn hydrolases)"/>
    <property type="match status" value="1"/>
</dbReference>
<dbReference type="GeneID" id="63808237"/>
<evidence type="ECO:0000256" key="3">
    <source>
        <dbReference type="ARBA" id="ARBA00022670"/>
    </source>
</evidence>
<dbReference type="PANTHER" id="PTHR10188:SF43">
    <property type="entry name" value="ASPARAGINASE (EUROFUNG)"/>
    <property type="match status" value="1"/>
</dbReference>
<dbReference type="OrthoDB" id="2262349at2759"/>
<evidence type="ECO:0000256" key="1">
    <source>
        <dbReference type="ARBA" id="ARBA00000306"/>
    </source>
</evidence>
<dbReference type="GO" id="GO:0005737">
    <property type="term" value="C:cytoplasm"/>
    <property type="evidence" value="ECO:0007669"/>
    <property type="project" value="TreeGrafter"/>
</dbReference>
<dbReference type="EMBL" id="MCFD01000011">
    <property type="protein sequence ID" value="ORX67839.1"/>
    <property type="molecule type" value="Genomic_DNA"/>
</dbReference>
<evidence type="ECO:0000256" key="2">
    <source>
        <dbReference type="ARBA" id="ARBA00012879"/>
    </source>
</evidence>
<evidence type="ECO:0000256" key="4">
    <source>
        <dbReference type="ARBA" id="ARBA00022801"/>
    </source>
</evidence>
<name>A0A1Y1W2S8_9FUNG</name>